<proteinExistence type="predicted"/>
<reference evidence="4 5" key="1">
    <citation type="journal article" date="2021" name="Genome Biol.">
        <title>AFLAP: assembly-free linkage analysis pipeline using k-mers from genome sequencing data.</title>
        <authorList>
            <person name="Fletcher K."/>
            <person name="Zhang L."/>
            <person name="Gil J."/>
            <person name="Han R."/>
            <person name="Cavanaugh K."/>
            <person name="Michelmore R."/>
        </authorList>
    </citation>
    <scope>NUCLEOTIDE SEQUENCE [LARGE SCALE GENOMIC DNA]</scope>
    <source>
        <strain evidence="4 5">SF5</strain>
    </source>
</reference>
<evidence type="ECO:0000256" key="1">
    <source>
        <dbReference type="ARBA" id="ARBA00023186"/>
    </source>
</evidence>
<dbReference type="Pfam" id="PF13180">
    <property type="entry name" value="PDZ_2"/>
    <property type="match status" value="1"/>
</dbReference>
<evidence type="ECO:0000313" key="5">
    <source>
        <dbReference type="Proteomes" id="UP000294530"/>
    </source>
</evidence>
<feature type="domain" description="Nas2 N-terminal" evidence="3">
    <location>
        <begin position="8"/>
        <end position="85"/>
    </location>
</feature>
<feature type="domain" description="PDZ" evidence="2">
    <location>
        <begin position="130"/>
        <end position="196"/>
    </location>
</feature>
<protein>
    <recommendedName>
        <fullName evidence="6">26S proteasome non-ATPase regulatory subunit 9</fullName>
    </recommendedName>
</protein>
<keyword evidence="5" id="KW-1185">Reference proteome</keyword>
<dbReference type="GO" id="GO:0005737">
    <property type="term" value="C:cytoplasm"/>
    <property type="evidence" value="ECO:0007669"/>
    <property type="project" value="TreeGrafter"/>
</dbReference>
<dbReference type="InterPro" id="IPR036034">
    <property type="entry name" value="PDZ_sf"/>
</dbReference>
<evidence type="ECO:0008006" key="6">
    <source>
        <dbReference type="Google" id="ProtNLM"/>
    </source>
</evidence>
<dbReference type="GO" id="GO:0005634">
    <property type="term" value="C:nucleus"/>
    <property type="evidence" value="ECO:0007669"/>
    <property type="project" value="TreeGrafter"/>
</dbReference>
<dbReference type="GO" id="GO:0070682">
    <property type="term" value="P:proteasome regulatory particle assembly"/>
    <property type="evidence" value="ECO:0007669"/>
    <property type="project" value="InterPro"/>
</dbReference>
<dbReference type="OrthoDB" id="72325at2759"/>
<dbReference type="PANTHER" id="PTHR12651:SF1">
    <property type="entry name" value="26S PROTEASOME NON-ATPASE REGULATORY SUBUNIT 9"/>
    <property type="match status" value="1"/>
</dbReference>
<accession>A0A976FND8</accession>
<gene>
    <name evidence="4" type="ORF">CCR75_006449</name>
</gene>
<dbReference type="KEGG" id="blac:94350190"/>
<dbReference type="InterPro" id="IPR035269">
    <property type="entry name" value="PSMD9"/>
</dbReference>
<dbReference type="FunFam" id="2.30.42.10:FF:000107">
    <property type="entry name" value="26S proteasome non-ATPase regulatory subunit 9"/>
    <property type="match status" value="1"/>
</dbReference>
<dbReference type="Proteomes" id="UP000294530">
    <property type="component" value="Unassembled WGS sequence"/>
</dbReference>
<organism evidence="4 5">
    <name type="scientific">Bremia lactucae</name>
    <name type="common">Lettuce downy mildew</name>
    <dbReference type="NCBI Taxonomy" id="4779"/>
    <lineage>
        <taxon>Eukaryota</taxon>
        <taxon>Sar</taxon>
        <taxon>Stramenopiles</taxon>
        <taxon>Oomycota</taxon>
        <taxon>Peronosporomycetes</taxon>
        <taxon>Peronosporales</taxon>
        <taxon>Peronosporaceae</taxon>
        <taxon>Bremia</taxon>
    </lineage>
</organism>
<dbReference type="InterPro" id="IPR001478">
    <property type="entry name" value="PDZ"/>
</dbReference>
<dbReference type="PANTHER" id="PTHR12651">
    <property type="entry name" value="26S PROTEASOME NON-ATPASE REGULATORY SUBUNIT 9"/>
    <property type="match status" value="1"/>
</dbReference>
<comment type="caution">
    <text evidence="4">The sequence shown here is derived from an EMBL/GenBank/DDBJ whole genome shotgun (WGS) entry which is preliminary data.</text>
</comment>
<dbReference type="AlphaFoldDB" id="A0A976FND8"/>
<dbReference type="Gene3D" id="6.10.140.1710">
    <property type="match status" value="1"/>
</dbReference>
<dbReference type="Pfam" id="PF18265">
    <property type="entry name" value="Nas2_N"/>
    <property type="match status" value="1"/>
</dbReference>
<dbReference type="RefSeq" id="XP_067819319.1">
    <property type="nucleotide sequence ID" value="XM_067964519.1"/>
</dbReference>
<keyword evidence="1" id="KW-0143">Chaperone</keyword>
<sequence>MAECEYEAVVKAKHAIEAEIEAIVAELSSGNNPGTDGPLVDAEGFPRADIDVYRVRHLRHSLACKRTDYQTTMKKIESLLPKLFETRSGKKPQQTKKEVDAAAEGLQRLQTEWKQNLSEVRSEEKDLLPFAIVQSVQDESPAKEAGLQAQDQVLRFGTADASNHRELLAVQDIVQHNLNCGIRVLVRRQEELLALELIPQTWRGPGVLGCQLQPIKATGS</sequence>
<dbReference type="InterPro" id="IPR040815">
    <property type="entry name" value="Nas2_N"/>
</dbReference>
<dbReference type="Gene3D" id="2.30.42.10">
    <property type="match status" value="1"/>
</dbReference>
<evidence type="ECO:0000259" key="2">
    <source>
        <dbReference type="Pfam" id="PF13180"/>
    </source>
</evidence>
<dbReference type="GeneID" id="94350190"/>
<name>A0A976FND8_BRELC</name>
<dbReference type="EMBL" id="SHOA02000007">
    <property type="protein sequence ID" value="TDH69820.1"/>
    <property type="molecule type" value="Genomic_DNA"/>
</dbReference>
<evidence type="ECO:0000313" key="4">
    <source>
        <dbReference type="EMBL" id="TDH69820.1"/>
    </source>
</evidence>
<evidence type="ECO:0000259" key="3">
    <source>
        <dbReference type="Pfam" id="PF18265"/>
    </source>
</evidence>
<dbReference type="SUPFAM" id="SSF50156">
    <property type="entry name" value="PDZ domain-like"/>
    <property type="match status" value="1"/>
</dbReference>